<dbReference type="Gene3D" id="3.20.20.370">
    <property type="entry name" value="Glycoside hydrolase/deacetylase"/>
    <property type="match status" value="1"/>
</dbReference>
<dbReference type="STRING" id="236234.A0A1J9RQ93"/>
<dbReference type="Proteomes" id="UP000183809">
    <property type="component" value="Unassembled WGS sequence"/>
</dbReference>
<dbReference type="PANTHER" id="PTHR47561:SF1">
    <property type="entry name" value="POLYSACCHARIDE DEACETYLASE FAMILY PROTEIN (AFU_ORTHOLOGUE AFUA_6G05030)"/>
    <property type="match status" value="1"/>
</dbReference>
<proteinExistence type="predicted"/>
<organism evidence="2 3">
    <name type="scientific">Diplodia corticola</name>
    <dbReference type="NCBI Taxonomy" id="236234"/>
    <lineage>
        <taxon>Eukaryota</taxon>
        <taxon>Fungi</taxon>
        <taxon>Dikarya</taxon>
        <taxon>Ascomycota</taxon>
        <taxon>Pezizomycotina</taxon>
        <taxon>Dothideomycetes</taxon>
        <taxon>Dothideomycetes incertae sedis</taxon>
        <taxon>Botryosphaeriales</taxon>
        <taxon>Botryosphaeriaceae</taxon>
        <taxon>Diplodia</taxon>
    </lineage>
</organism>
<dbReference type="RefSeq" id="XP_020126328.1">
    <property type="nucleotide sequence ID" value="XM_020278334.1"/>
</dbReference>
<dbReference type="PANTHER" id="PTHR47561">
    <property type="entry name" value="POLYSACCHARIDE DEACETYLASE FAMILY PROTEIN (AFU_ORTHOLOGUE AFUA_6G05030)"/>
    <property type="match status" value="1"/>
</dbReference>
<feature type="domain" description="NodB homology" evidence="1">
    <location>
        <begin position="64"/>
        <end position="327"/>
    </location>
</feature>
<keyword evidence="3" id="KW-1185">Reference proteome</keyword>
<gene>
    <name evidence="2" type="ORF">BKCO1_6700021</name>
</gene>
<sequence>MADFYVSVQQLALGRRMSRKRVLVGYGSKCWPAPFAMQRANSYAVDVDAVANWINTGDGSKQNPTNVSRGIFGATVGVDRLLRLWDKYHIKATWFSPAHTVESFPDQMAKIRDAGHEIGLHGYTHEHPFHLTPQQQHAVLAKSVAVLTAFTGKKPAGYTAPAWQASDELIPLLHRFGIEYDHSFMHHDLQPYWAPDGAGGGGGGHTWVETDRAKEAEHWMRPMSKIRPSGVVEIPANWHLGFVDTAVVEKLWREQFDFAYREYDSFIFPMSIHPQVSGKPQVILMHERLIEYINRHEGVEWMTFGQMATEFKEGRIPGAVVEGGVDV</sequence>
<dbReference type="GO" id="GO:0016810">
    <property type="term" value="F:hydrolase activity, acting on carbon-nitrogen (but not peptide) bonds"/>
    <property type="evidence" value="ECO:0007669"/>
    <property type="project" value="InterPro"/>
</dbReference>
<dbReference type="InterPro" id="IPR037950">
    <property type="entry name" value="PgdA-like"/>
</dbReference>
<dbReference type="GO" id="GO:0005975">
    <property type="term" value="P:carbohydrate metabolic process"/>
    <property type="evidence" value="ECO:0007669"/>
    <property type="project" value="InterPro"/>
</dbReference>
<dbReference type="CDD" id="cd10938">
    <property type="entry name" value="CE4_HpPgdA_like"/>
    <property type="match status" value="1"/>
</dbReference>
<dbReference type="InterPro" id="IPR002509">
    <property type="entry name" value="NODB_dom"/>
</dbReference>
<comment type="caution">
    <text evidence="2">The sequence shown here is derived from an EMBL/GenBank/DDBJ whole genome shotgun (WGS) entry which is preliminary data.</text>
</comment>
<reference evidence="2 3" key="1">
    <citation type="submission" date="2016-10" db="EMBL/GenBank/DDBJ databases">
        <title>Proteomics and genomics reveal pathogen-plant mechanisms compatible with a hemibiotrophic lifestyle of Diplodia corticola.</title>
        <authorList>
            <person name="Fernandes I."/>
            <person name="De Jonge R."/>
            <person name="Van De Peer Y."/>
            <person name="Devreese B."/>
            <person name="Alves A."/>
            <person name="Esteves A.C."/>
        </authorList>
    </citation>
    <scope>NUCLEOTIDE SEQUENCE [LARGE SCALE GENOMIC DNA]</scope>
    <source>
        <strain evidence="2 3">CBS 112549</strain>
    </source>
</reference>
<evidence type="ECO:0000313" key="3">
    <source>
        <dbReference type="Proteomes" id="UP000183809"/>
    </source>
</evidence>
<dbReference type="GeneID" id="31018595"/>
<protein>
    <submittedName>
        <fullName evidence="2">Polysaccharide deacetylase family protein</fullName>
    </submittedName>
</protein>
<dbReference type="OrthoDB" id="2125469at2759"/>
<name>A0A1J9RQ93_9PEZI</name>
<dbReference type="SUPFAM" id="SSF88713">
    <property type="entry name" value="Glycoside hydrolase/deacetylase"/>
    <property type="match status" value="1"/>
</dbReference>
<evidence type="ECO:0000259" key="1">
    <source>
        <dbReference type="PROSITE" id="PS51677"/>
    </source>
</evidence>
<accession>A0A1J9RQ93</accession>
<evidence type="ECO:0000313" key="2">
    <source>
        <dbReference type="EMBL" id="OJD30068.1"/>
    </source>
</evidence>
<dbReference type="InterPro" id="IPR011330">
    <property type="entry name" value="Glyco_hydro/deAcase_b/a-brl"/>
</dbReference>
<dbReference type="AlphaFoldDB" id="A0A1J9RQ93"/>
<dbReference type="Pfam" id="PF01522">
    <property type="entry name" value="Polysacc_deac_1"/>
    <property type="match status" value="1"/>
</dbReference>
<dbReference type="PROSITE" id="PS51677">
    <property type="entry name" value="NODB"/>
    <property type="match status" value="1"/>
</dbReference>
<dbReference type="EMBL" id="MNUE01000067">
    <property type="protein sequence ID" value="OJD30068.1"/>
    <property type="molecule type" value="Genomic_DNA"/>
</dbReference>